<dbReference type="EMBL" id="APCN01006537">
    <property type="status" value="NOT_ANNOTATED_CDS"/>
    <property type="molecule type" value="Genomic_DNA"/>
</dbReference>
<comment type="subcellular location">
    <subcellularLocation>
        <location evidence="1">Nucleus</location>
    </subcellularLocation>
</comment>
<keyword evidence="3" id="KW-0649">Protein kinase inhibitor</keyword>
<proteinExistence type="inferred from homology"/>
<evidence type="ECO:0000259" key="7">
    <source>
        <dbReference type="Pfam" id="PF02234"/>
    </source>
</evidence>
<dbReference type="AlphaFoldDB" id="A0A182IGP0"/>
<protein>
    <recommendedName>
        <fullName evidence="7">Cyclin-dependent kinase inhibitor domain-containing protein</fullName>
    </recommendedName>
</protein>
<dbReference type="GO" id="GO:0051726">
    <property type="term" value="P:regulation of cell cycle"/>
    <property type="evidence" value="ECO:0007669"/>
    <property type="project" value="InterPro"/>
</dbReference>
<organism evidence="8 9">
    <name type="scientific">Anopheles arabiensis</name>
    <name type="common">Mosquito</name>
    <dbReference type="NCBI Taxonomy" id="7173"/>
    <lineage>
        <taxon>Eukaryota</taxon>
        <taxon>Metazoa</taxon>
        <taxon>Ecdysozoa</taxon>
        <taxon>Arthropoda</taxon>
        <taxon>Hexapoda</taxon>
        <taxon>Insecta</taxon>
        <taxon>Pterygota</taxon>
        <taxon>Neoptera</taxon>
        <taxon>Endopterygota</taxon>
        <taxon>Diptera</taxon>
        <taxon>Nematocera</taxon>
        <taxon>Culicoidea</taxon>
        <taxon>Culicidae</taxon>
        <taxon>Anophelinae</taxon>
        <taxon>Anopheles</taxon>
    </lineage>
</organism>
<evidence type="ECO:0000256" key="4">
    <source>
        <dbReference type="ARBA" id="ARBA00023242"/>
    </source>
</evidence>
<dbReference type="VEuPathDB" id="VectorBase:AARA21_013746"/>
<feature type="domain" description="Cyclin-dependent kinase inhibitor" evidence="7">
    <location>
        <begin position="40"/>
        <end position="88"/>
    </location>
</feature>
<dbReference type="VEuPathDB" id="VectorBase:AARA014632"/>
<dbReference type="Gene3D" id="4.10.365.10">
    <property type="entry name" value="p27"/>
    <property type="match status" value="1"/>
</dbReference>
<comment type="similarity">
    <text evidence="2">Belongs to the CDI family.</text>
</comment>
<feature type="compositionally biased region" description="Low complexity" evidence="6">
    <location>
        <begin position="187"/>
        <end position="199"/>
    </location>
</feature>
<dbReference type="GO" id="GO:0005634">
    <property type="term" value="C:nucleus"/>
    <property type="evidence" value="ECO:0007669"/>
    <property type="project" value="UniProtKB-SubCell"/>
</dbReference>
<sequence>MGAQVYNQTIERLHYSPVPPIKNYKRLSPAKSLLNRTKRNLFGSVEPKAFMDYYKSQMQKASEEKRKKWNFNFNLEKPLDGPLQWEPVGTNRVPVVTLTQAAHVIPGTRRPAGLERSSSSTSSSSADILSSDELMDQRAERANRGSSVESLDGSLSSLSPAEEEEEEQESVQTYPIMPSSPKKKSAARSQSPKPSSSKGSKLRQPQITEFLKERKRRLSSTVAVEKISAKKVRMMMGASSSSSENGDGAAGGPQEASASTTN</sequence>
<dbReference type="PANTHER" id="PTHR10265">
    <property type="entry name" value="CYCLIN-DEPENDENT KINASE INHIBITOR 1"/>
    <property type="match status" value="1"/>
</dbReference>
<evidence type="ECO:0000256" key="3">
    <source>
        <dbReference type="ARBA" id="ARBA00023013"/>
    </source>
</evidence>
<evidence type="ECO:0000313" key="9">
    <source>
        <dbReference type="Proteomes" id="UP000075840"/>
    </source>
</evidence>
<name>A0A182IGP0_ANOAR</name>
<dbReference type="Proteomes" id="UP000075840">
    <property type="component" value="Unassembled WGS sequence"/>
</dbReference>
<evidence type="ECO:0000256" key="6">
    <source>
        <dbReference type="SAM" id="MobiDB-lite"/>
    </source>
</evidence>
<evidence type="ECO:0000256" key="1">
    <source>
        <dbReference type="ARBA" id="ARBA00004123"/>
    </source>
</evidence>
<feature type="compositionally biased region" description="Low complexity" evidence="6">
    <location>
        <begin position="117"/>
        <end position="131"/>
    </location>
</feature>
<dbReference type="PANTHER" id="PTHR10265:SF45">
    <property type="entry name" value="DACAPO"/>
    <property type="match status" value="1"/>
</dbReference>
<keyword evidence="9" id="KW-1185">Reference proteome</keyword>
<reference evidence="8" key="1">
    <citation type="submission" date="2022-08" db="UniProtKB">
        <authorList>
            <consortium name="EnsemblMetazoa"/>
        </authorList>
    </citation>
    <scope>IDENTIFICATION</scope>
    <source>
        <strain evidence="8">Dongola</strain>
    </source>
</reference>
<accession>A0A182IGP0</accession>
<dbReference type="Pfam" id="PF02234">
    <property type="entry name" value="CDI"/>
    <property type="match status" value="1"/>
</dbReference>
<keyword evidence="4" id="KW-0539">Nucleus</keyword>
<dbReference type="InterPro" id="IPR044898">
    <property type="entry name" value="CDI_dom_sf"/>
</dbReference>
<keyword evidence="5" id="KW-0131">Cell cycle</keyword>
<feature type="region of interest" description="Disordered" evidence="6">
    <location>
        <begin position="107"/>
        <end position="222"/>
    </location>
</feature>
<feature type="region of interest" description="Disordered" evidence="6">
    <location>
        <begin position="235"/>
        <end position="262"/>
    </location>
</feature>
<evidence type="ECO:0000313" key="8">
    <source>
        <dbReference type="EnsemblMetazoa" id="AARA014632-PA"/>
    </source>
</evidence>
<evidence type="ECO:0000256" key="2">
    <source>
        <dbReference type="ARBA" id="ARBA00006726"/>
    </source>
</evidence>
<feature type="compositionally biased region" description="Low complexity" evidence="6">
    <location>
        <begin position="146"/>
        <end position="160"/>
    </location>
</feature>
<evidence type="ECO:0000256" key="5">
    <source>
        <dbReference type="ARBA" id="ARBA00023306"/>
    </source>
</evidence>
<dbReference type="EnsemblMetazoa" id="AARA014632-RA">
    <property type="protein sequence ID" value="AARA014632-PA"/>
    <property type="gene ID" value="AARA014632"/>
</dbReference>
<dbReference type="GO" id="GO:0004861">
    <property type="term" value="F:cyclin-dependent protein serine/threonine kinase inhibitor activity"/>
    <property type="evidence" value="ECO:0007669"/>
    <property type="project" value="InterPro"/>
</dbReference>
<dbReference type="InterPro" id="IPR003175">
    <property type="entry name" value="CDI_dom"/>
</dbReference>